<organism evidence="1 2">
    <name type="scientific">Stenotrophomonas lacuserhaii</name>
    <dbReference type="NCBI Taxonomy" id="2760084"/>
    <lineage>
        <taxon>Bacteria</taxon>
        <taxon>Pseudomonadati</taxon>
        <taxon>Pseudomonadota</taxon>
        <taxon>Gammaproteobacteria</taxon>
        <taxon>Lysobacterales</taxon>
        <taxon>Lysobacteraceae</taxon>
        <taxon>Stenotrophomonas</taxon>
    </lineage>
</organism>
<dbReference type="CDD" id="cd22744">
    <property type="entry name" value="OTU"/>
    <property type="match status" value="1"/>
</dbReference>
<sequence>MATIRNGAEPSAQLPRNGELLTGMRHPAFLAFSQAATAPVHAPISRHAFELLAQELGIQLASVSLVTLHGIRDAFRMPDPRCPRSAQLTDQQRDLLCVGLTLELLQQPRVWNEGAGDLVPFIVDSANWPEGRALRIVDTDNGAIHLYRPGQPEAHHYPGREVLPEVEDDEIILLRHDRHFSLLRRDQDGVVDEVAADGDCFFSCLSKALGSPDIATSNLALRQQLAEHLWTRQDALQLLSAVEGPLTEQRAIGSVAPDVYRFENGDLLATDVYSPQALSSIQQQTVNDLGESVAGMLDAVDTTLQHRIQAALRTARKHYSDRIEQVLTDNPAGLDEADLFAKGAEIKHGVINEMLDTLAGFSANESLDKHEQCITADINAYWNIIRAANAANLTLRESARPHRESLRL</sequence>
<evidence type="ECO:0000313" key="1">
    <source>
        <dbReference type="EMBL" id="MBD7955857.1"/>
    </source>
</evidence>
<name>A0A8X8FZT8_9GAMM</name>
<dbReference type="Proteomes" id="UP000636938">
    <property type="component" value="Unassembled WGS sequence"/>
</dbReference>
<keyword evidence="2" id="KW-1185">Reference proteome</keyword>
<accession>A0A8X8FZT8</accession>
<evidence type="ECO:0008006" key="3">
    <source>
        <dbReference type="Google" id="ProtNLM"/>
    </source>
</evidence>
<dbReference type="RefSeq" id="WP_191771876.1">
    <property type="nucleotide sequence ID" value="NZ_JACSQS010000025.1"/>
</dbReference>
<reference evidence="1 2" key="1">
    <citation type="submission" date="2020-08" db="EMBL/GenBank/DDBJ databases">
        <title>A Genomic Blueprint of the Chicken Gut Microbiome.</title>
        <authorList>
            <person name="Gilroy R."/>
            <person name="Ravi A."/>
            <person name="Getino M."/>
            <person name="Pursley I."/>
            <person name="Horton D.L."/>
            <person name="Alikhan N.-F."/>
            <person name="Baker D."/>
            <person name="Gharbi K."/>
            <person name="Hall N."/>
            <person name="Watson M."/>
            <person name="Adriaenssens E.M."/>
            <person name="Foster-Nyarko E."/>
            <person name="Jarju S."/>
            <person name="Secka A."/>
            <person name="Antonio M."/>
            <person name="Oren A."/>
            <person name="Chaudhuri R."/>
            <person name="La Ragione R.M."/>
            <person name="Hildebrand F."/>
            <person name="Pallen M.J."/>
        </authorList>
    </citation>
    <scope>NUCLEOTIDE SEQUENCE [LARGE SCALE GENOMIC DNA]</scope>
    <source>
        <strain evidence="1 2">Sa5BUN4</strain>
    </source>
</reference>
<proteinExistence type="predicted"/>
<comment type="caution">
    <text evidence="1">The sequence shown here is derived from an EMBL/GenBank/DDBJ whole genome shotgun (WGS) entry which is preliminary data.</text>
</comment>
<evidence type="ECO:0000313" key="2">
    <source>
        <dbReference type="Proteomes" id="UP000636938"/>
    </source>
</evidence>
<dbReference type="AlphaFoldDB" id="A0A8X8FZT8"/>
<protein>
    <recommendedName>
        <fullName evidence="3">OTU domain-containing protein</fullName>
    </recommendedName>
</protein>
<dbReference type="EMBL" id="JACSQS010000025">
    <property type="protein sequence ID" value="MBD7955857.1"/>
    <property type="molecule type" value="Genomic_DNA"/>
</dbReference>
<gene>
    <name evidence="1" type="ORF">H9654_16820</name>
</gene>